<comment type="similarity">
    <text evidence="2">Belongs to the glycosyltransferase 2 family.</text>
</comment>
<feature type="transmembrane region" description="Helical" evidence="5">
    <location>
        <begin position="585"/>
        <end position="605"/>
    </location>
</feature>
<evidence type="ECO:0000256" key="5">
    <source>
        <dbReference type="SAM" id="Phobius"/>
    </source>
</evidence>
<dbReference type="PANTHER" id="PTHR43179">
    <property type="entry name" value="RHAMNOSYLTRANSFERASE WBBL"/>
    <property type="match status" value="1"/>
</dbReference>
<dbReference type="GO" id="GO:0016757">
    <property type="term" value="F:glycosyltransferase activity"/>
    <property type="evidence" value="ECO:0007669"/>
    <property type="project" value="UniProtKB-KW"/>
</dbReference>
<evidence type="ECO:0000256" key="1">
    <source>
        <dbReference type="ARBA" id="ARBA00004776"/>
    </source>
</evidence>
<feature type="transmembrane region" description="Helical" evidence="5">
    <location>
        <begin position="687"/>
        <end position="708"/>
    </location>
</feature>
<dbReference type="EMBL" id="JAUHPV010000001">
    <property type="protein sequence ID" value="MDN4471673.1"/>
    <property type="molecule type" value="Genomic_DNA"/>
</dbReference>
<feature type="transmembrane region" description="Helical" evidence="5">
    <location>
        <begin position="476"/>
        <end position="494"/>
    </location>
</feature>
<feature type="transmembrane region" description="Helical" evidence="5">
    <location>
        <begin position="501"/>
        <end position="524"/>
    </location>
</feature>
<comment type="pathway">
    <text evidence="1">Cell wall biogenesis; cell wall polysaccharide biosynthesis.</text>
</comment>
<evidence type="ECO:0000256" key="4">
    <source>
        <dbReference type="ARBA" id="ARBA00022679"/>
    </source>
</evidence>
<name>A0ABT8FXP1_9MICO</name>
<dbReference type="CDD" id="cd00761">
    <property type="entry name" value="Glyco_tranf_GTA_type"/>
    <property type="match status" value="1"/>
</dbReference>
<dbReference type="SUPFAM" id="SSF53448">
    <property type="entry name" value="Nucleotide-diphospho-sugar transferases"/>
    <property type="match status" value="1"/>
</dbReference>
<keyword evidence="7" id="KW-1185">Reference proteome</keyword>
<keyword evidence="3 6" id="KW-0328">Glycosyltransferase</keyword>
<gene>
    <name evidence="6" type="ORF">QQX04_01550</name>
</gene>
<keyword evidence="4 6" id="KW-0808">Transferase</keyword>
<feature type="transmembrane region" description="Helical" evidence="5">
    <location>
        <begin position="243"/>
        <end position="264"/>
    </location>
</feature>
<keyword evidence="5" id="KW-0472">Membrane</keyword>
<dbReference type="Gene3D" id="3.90.550.10">
    <property type="entry name" value="Spore Coat Polysaccharide Biosynthesis Protein SpsA, Chain A"/>
    <property type="match status" value="1"/>
</dbReference>
<feature type="transmembrane region" description="Helical" evidence="5">
    <location>
        <begin position="762"/>
        <end position="784"/>
    </location>
</feature>
<comment type="caution">
    <text evidence="6">The sequence shown here is derived from an EMBL/GenBank/DDBJ whole genome shotgun (WGS) entry which is preliminary data.</text>
</comment>
<evidence type="ECO:0000313" key="7">
    <source>
        <dbReference type="Proteomes" id="UP001172738"/>
    </source>
</evidence>
<feature type="transmembrane region" description="Helical" evidence="5">
    <location>
        <begin position="658"/>
        <end position="680"/>
    </location>
</feature>
<keyword evidence="5" id="KW-1133">Transmembrane helix</keyword>
<accession>A0ABT8FXP1</accession>
<reference evidence="6" key="1">
    <citation type="submission" date="2023-06" db="EMBL/GenBank/DDBJ databases">
        <title>SYSU T00b26.</title>
        <authorList>
            <person name="Gao L."/>
            <person name="Fang B.-Z."/>
            <person name="Li W.-J."/>
        </authorList>
    </citation>
    <scope>NUCLEOTIDE SEQUENCE</scope>
    <source>
        <strain evidence="6">SYSU T00b26</strain>
    </source>
</reference>
<protein>
    <submittedName>
        <fullName evidence="6">Glycosyltransferase family 2 protein</fullName>
        <ecNumber evidence="6">2.4.-.-</ecNumber>
    </submittedName>
</protein>
<feature type="transmembrane region" description="Helical" evidence="5">
    <location>
        <begin position="366"/>
        <end position="387"/>
    </location>
</feature>
<dbReference type="PANTHER" id="PTHR43179:SF12">
    <property type="entry name" value="GALACTOFURANOSYLTRANSFERASE GLFT2"/>
    <property type="match status" value="1"/>
</dbReference>
<dbReference type="RefSeq" id="WP_301125515.1">
    <property type="nucleotide sequence ID" value="NZ_JAUHPV010000001.1"/>
</dbReference>
<dbReference type="InterPro" id="IPR029044">
    <property type="entry name" value="Nucleotide-diphossugar_trans"/>
</dbReference>
<evidence type="ECO:0000256" key="3">
    <source>
        <dbReference type="ARBA" id="ARBA00022676"/>
    </source>
</evidence>
<organism evidence="6 7">
    <name type="scientific">Demequina zhanjiangensis</name>
    <dbReference type="NCBI Taxonomy" id="3051659"/>
    <lineage>
        <taxon>Bacteria</taxon>
        <taxon>Bacillati</taxon>
        <taxon>Actinomycetota</taxon>
        <taxon>Actinomycetes</taxon>
        <taxon>Micrococcales</taxon>
        <taxon>Demequinaceae</taxon>
        <taxon>Demequina</taxon>
    </lineage>
</organism>
<dbReference type="Pfam" id="PF13641">
    <property type="entry name" value="Glyco_tranf_2_3"/>
    <property type="match status" value="1"/>
</dbReference>
<dbReference type="Proteomes" id="UP001172738">
    <property type="component" value="Unassembled WGS sequence"/>
</dbReference>
<dbReference type="EC" id="2.4.-.-" evidence="6"/>
<proteinExistence type="inferred from homology"/>
<feature type="transmembrane region" description="Helical" evidence="5">
    <location>
        <begin position="1016"/>
        <end position="1035"/>
    </location>
</feature>
<feature type="transmembrane region" description="Helical" evidence="5">
    <location>
        <begin position="728"/>
        <end position="750"/>
    </location>
</feature>
<feature type="transmembrane region" description="Helical" evidence="5">
    <location>
        <begin position="449"/>
        <end position="470"/>
    </location>
</feature>
<sequence length="1044" mass="108040">MNATRPVVRAILVTDGRSAHLSAALASLSEHEYDTLDVVVVGGDAPEVPPELRAEIVDAPGASYHEAVDAALALHPDLERDYLWLLHDDTAPMPGALAALTAVVRKRRRVAIVGAAQVRWDDPSRLVGMGTTTSRVGARRVALVEEDDVNQGQHDSREDVLAVSLAGALVRRDWWHESGGIDDSYRGFGDSLDLCRRAWRSGYDVVVVPSAKVRHAQDGLHGRRSDDARGRASTYAARRTSEWFHACAYAPALAVPLLVLWAFASAPVRALLRIAQNEPRVALTDLSVPWRLLARLRLLARSRRLVRRAKVVPVSVERPLLATLREVVHHVRVSELGAYDAWRASQAPSDVERQELALAASRRRRGLAVTSALALAVSVALHGDWLASVVRGQMLSGDILGVSDLGFADVWARVSSGWDVTGFGAPALDSSFAALLLPLAALPGGLRLGLGLLLVLAPALAALGVWAAAGTVVRSAWVRGAVALTYGLWPLFLASVNDGRVGAVIAHLVLPWVLFGVVRGAGWHRGEPVGDGEFPRVRQASPSASAGAALAMAVAVAAAPVLLPGLLVAVLTAGAFARGARLRTWAVALPALVVSGPAIVAASGADSVAWAVRVLARDAGPIGPFDPLTPWSLLLGSAPAEVDAAPLETLVGAPIAEALGSSLAVAIGAAVLAAAVVALVSLRSAWAVRALVLLAAAGLGTALVSQHVSTGSLDGVGGQLVPGWPGAGSSLMVLGLLTAAAAAASGAWHAGERSAPLAWRRTGYAVGLGLAGAVLVVDAITLSWPGVQEGDVSASSTTVLPLAIALDQRSETQQRVMVLDREDDGTVRYSVLSTDGTVRVLGVAERDDAGVPLARAGAQPFATPRDLAQAVGLLAGGADGAGEQLAAWGVGVVVIAPGADSLLASLTQVSDLTAIGASDYGTPYRVQRADGSQVSRAWIADGDTVTAVPMQGMSGGADVTAAGTTLVLAEAADDAWQATLDGTPLARVDDPAGRNAWAVAEGGTIEITYEDPAHAWWLWAAAIVCGWVLLASIPLHRARGKEGS</sequence>
<feature type="transmembrane region" description="Helical" evidence="5">
    <location>
        <begin position="544"/>
        <end position="573"/>
    </location>
</feature>
<evidence type="ECO:0000256" key="2">
    <source>
        <dbReference type="ARBA" id="ARBA00006739"/>
    </source>
</evidence>
<evidence type="ECO:0000313" key="6">
    <source>
        <dbReference type="EMBL" id="MDN4471673.1"/>
    </source>
</evidence>
<keyword evidence="5" id="KW-0812">Transmembrane</keyword>